<evidence type="ECO:0000313" key="15">
    <source>
        <dbReference type="Proteomes" id="UP000054937"/>
    </source>
</evidence>
<evidence type="ECO:0000256" key="7">
    <source>
        <dbReference type="ARBA" id="ARBA00022989"/>
    </source>
</evidence>
<evidence type="ECO:0000256" key="3">
    <source>
        <dbReference type="ARBA" id="ARBA00022538"/>
    </source>
</evidence>
<evidence type="ECO:0000256" key="2">
    <source>
        <dbReference type="ARBA" id="ARBA00022448"/>
    </source>
</evidence>
<keyword evidence="15" id="KW-1185">Reference proteome</keyword>
<accession>A0A0V0QJD5</accession>
<dbReference type="GO" id="GO:0005267">
    <property type="term" value="F:potassium channel activity"/>
    <property type="evidence" value="ECO:0007669"/>
    <property type="project" value="UniProtKB-KW"/>
</dbReference>
<evidence type="ECO:0000256" key="8">
    <source>
        <dbReference type="ARBA" id="ARBA00023065"/>
    </source>
</evidence>
<gene>
    <name evidence="14" type="ORF">PPERSA_09944</name>
</gene>
<evidence type="ECO:0000259" key="13">
    <source>
        <dbReference type="Pfam" id="PF07885"/>
    </source>
</evidence>
<dbReference type="InParanoid" id="A0A0V0QJD5"/>
<dbReference type="Proteomes" id="UP000054937">
    <property type="component" value="Unassembled WGS sequence"/>
</dbReference>
<dbReference type="InterPro" id="IPR047871">
    <property type="entry name" value="K_chnl_Slo-like"/>
</dbReference>
<proteinExistence type="predicted"/>
<evidence type="ECO:0000256" key="1">
    <source>
        <dbReference type="ARBA" id="ARBA00004141"/>
    </source>
</evidence>
<dbReference type="Gene3D" id="1.10.287.70">
    <property type="match status" value="1"/>
</dbReference>
<dbReference type="Pfam" id="PF07885">
    <property type="entry name" value="Ion_trans_2"/>
    <property type="match status" value="1"/>
</dbReference>
<keyword evidence="11" id="KW-0175">Coiled coil</keyword>
<keyword evidence="4 12" id="KW-0812">Transmembrane</keyword>
<evidence type="ECO:0000256" key="10">
    <source>
        <dbReference type="ARBA" id="ARBA00023303"/>
    </source>
</evidence>
<keyword evidence="5" id="KW-0631">Potassium channel</keyword>
<keyword evidence="8" id="KW-0406">Ion transport</keyword>
<dbReference type="EMBL" id="LDAU01000155">
    <property type="protein sequence ID" value="KRX02327.1"/>
    <property type="molecule type" value="Genomic_DNA"/>
</dbReference>
<keyword evidence="10" id="KW-0407">Ion channel</keyword>
<dbReference type="AlphaFoldDB" id="A0A0V0QJD5"/>
<dbReference type="InterPro" id="IPR013099">
    <property type="entry name" value="K_chnl_dom"/>
</dbReference>
<name>A0A0V0QJD5_PSEPJ</name>
<keyword evidence="3" id="KW-0633">Potassium transport</keyword>
<organism evidence="14 15">
    <name type="scientific">Pseudocohnilembus persalinus</name>
    <name type="common">Ciliate</name>
    <dbReference type="NCBI Taxonomy" id="266149"/>
    <lineage>
        <taxon>Eukaryota</taxon>
        <taxon>Sar</taxon>
        <taxon>Alveolata</taxon>
        <taxon>Ciliophora</taxon>
        <taxon>Intramacronucleata</taxon>
        <taxon>Oligohymenophorea</taxon>
        <taxon>Scuticociliatia</taxon>
        <taxon>Philasterida</taxon>
        <taxon>Pseudocohnilembidae</taxon>
        <taxon>Pseudocohnilembus</taxon>
    </lineage>
</organism>
<comment type="subcellular location">
    <subcellularLocation>
        <location evidence="1">Membrane</location>
        <topology evidence="1">Multi-pass membrane protein</topology>
    </subcellularLocation>
</comment>
<evidence type="ECO:0000256" key="9">
    <source>
        <dbReference type="ARBA" id="ARBA00023136"/>
    </source>
</evidence>
<comment type="caution">
    <text evidence="14">The sequence shown here is derived from an EMBL/GenBank/DDBJ whole genome shotgun (WGS) entry which is preliminary data.</text>
</comment>
<dbReference type="OrthoDB" id="257992at2759"/>
<dbReference type="GO" id="GO:0016020">
    <property type="term" value="C:membrane"/>
    <property type="evidence" value="ECO:0007669"/>
    <property type="project" value="UniProtKB-SubCell"/>
</dbReference>
<feature type="transmembrane region" description="Helical" evidence="12">
    <location>
        <begin position="234"/>
        <end position="255"/>
    </location>
</feature>
<protein>
    <recommendedName>
        <fullName evidence="13">Potassium channel domain-containing protein</fullName>
    </recommendedName>
</protein>
<reference evidence="14 15" key="1">
    <citation type="journal article" date="2015" name="Sci. Rep.">
        <title>Genome of the facultative scuticociliatosis pathogen Pseudocohnilembus persalinus provides insight into its virulence through horizontal gene transfer.</title>
        <authorList>
            <person name="Xiong J."/>
            <person name="Wang G."/>
            <person name="Cheng J."/>
            <person name="Tian M."/>
            <person name="Pan X."/>
            <person name="Warren A."/>
            <person name="Jiang C."/>
            <person name="Yuan D."/>
            <person name="Miao W."/>
        </authorList>
    </citation>
    <scope>NUCLEOTIDE SEQUENCE [LARGE SCALE GENOMIC DNA]</scope>
    <source>
        <strain evidence="14">36N120E</strain>
    </source>
</reference>
<evidence type="ECO:0000313" key="14">
    <source>
        <dbReference type="EMBL" id="KRX02327.1"/>
    </source>
</evidence>
<sequence>MSNNLDNNLNQNQDSRKNKITFINEEDQEIKSSSRKSPLKDIQDITYNMSVDELISEKQNQPVQEELNNLQNFKGKEAQQLLVVERKELTQKSEQIPKRSQIQVGKPILKKFQISQEKNDTIKNNSQVNLKKSQNSNIQSYNNLKRMKTFKQQEQQEYLKLLYDEDYFIWLSLWDLCNGIFIEASIILAVNQYRDWVAYSPFDQKGELDYVDASYFIVVSFTTIGYGDIFPQEWFSRLIMVILLVVNITVMSTFLGKFTDLLFMVSSYDDKYDFENHIVLIGEYPDYWVSDFLAEMVELDLVYKNDEYKTKQSEKAVKKSNNQIGTKVILVGKENPNSTLRSIISYYQNSFDYDNEITYLHQDIYSSNKSWYDKASLSKAKCILGVSLKYCESEQDKLEEDKKISLSVKQIKEHLPNSNITLVLQSDIAFNFQEDSMFNGIKIYKSTELSEYILGSSLENKGFGTILTHVLTMQQKSLPQIIDPDSLFSRYIQEMPGDIGYVLTYDNNHLNRAYQVSSQNSKDYLNMIKNKRIINDYYFDSVKSSGFIKEMYDQLIEKNADYQIKNKNNSEKNQKDIIEIKRNSIKSIHNINHDNLQNQKVFDNLFVLDNSSLVSPFGMFENHFVIFGKIESQRNIIKIVRKYSNRPILIFSSDDLNNDKNGNLINDQDAITITKIIVDHFKCSNFLTELQDEANIKFIGINPRKKNFLKKDSHKLEEVKFHSDNDEAACYFWSSFVQGNVFFSSILTTALARQIYNPNWLYFLKDLIIPKSYNNALSTQNSELEFKMKKNPSIENQMASFKSQVSTKENKMVNSLRLTQESAQYFKIYGFLQFALMNNSPQIISLGLIKNQISNQEKYECSDFVKVQNKNSNYQYEQLNKTLKKLGQFQVVLTNPSFYTPLEQDDEILVLGINKELDDQFQEGLSMNDIAQKKEENQANILKNTQKKQQYNQLLRESNQVQGSNINQDAIKEINQLEQIQVQSWLDGKINELNLIQNKELLKQTKLENLELNKQKEQGKIKFKNQENCKKYLNRQEAQERLLYKKRLIDLIQQNNQLLSLWSQKK</sequence>
<dbReference type="PANTHER" id="PTHR10027">
    <property type="entry name" value="CALCIUM-ACTIVATED POTASSIUM CHANNEL ALPHA CHAIN"/>
    <property type="match status" value="1"/>
</dbReference>
<keyword evidence="6" id="KW-0630">Potassium</keyword>
<dbReference type="PANTHER" id="PTHR10027:SF10">
    <property type="entry name" value="SLOWPOKE 2, ISOFORM D"/>
    <property type="match status" value="1"/>
</dbReference>
<feature type="transmembrane region" description="Helical" evidence="12">
    <location>
        <begin position="167"/>
        <end position="190"/>
    </location>
</feature>
<evidence type="ECO:0000256" key="6">
    <source>
        <dbReference type="ARBA" id="ARBA00022958"/>
    </source>
</evidence>
<dbReference type="SUPFAM" id="SSF81324">
    <property type="entry name" value="Voltage-gated potassium channels"/>
    <property type="match status" value="1"/>
</dbReference>
<evidence type="ECO:0000256" key="12">
    <source>
        <dbReference type="SAM" id="Phobius"/>
    </source>
</evidence>
<evidence type="ECO:0000256" key="4">
    <source>
        <dbReference type="ARBA" id="ARBA00022692"/>
    </source>
</evidence>
<keyword evidence="7 12" id="KW-1133">Transmembrane helix</keyword>
<evidence type="ECO:0000256" key="5">
    <source>
        <dbReference type="ARBA" id="ARBA00022826"/>
    </source>
</evidence>
<feature type="coiled-coil region" evidence="11">
    <location>
        <begin position="998"/>
        <end position="1027"/>
    </location>
</feature>
<keyword evidence="2" id="KW-0813">Transport</keyword>
<feature type="domain" description="Potassium channel" evidence="13">
    <location>
        <begin position="198"/>
        <end position="262"/>
    </location>
</feature>
<keyword evidence="9 12" id="KW-0472">Membrane</keyword>
<feature type="transmembrane region" description="Helical" evidence="12">
    <location>
        <begin position="210"/>
        <end position="227"/>
    </location>
</feature>
<evidence type="ECO:0000256" key="11">
    <source>
        <dbReference type="SAM" id="Coils"/>
    </source>
</evidence>